<dbReference type="PANTHER" id="PTHR43191:SF2">
    <property type="entry name" value="RRNA METHYLTRANSFERASE 3, MITOCHONDRIAL"/>
    <property type="match status" value="1"/>
</dbReference>
<comment type="caution">
    <text evidence="5">The sequence shown here is derived from an EMBL/GenBank/DDBJ whole genome shotgun (WGS) entry which is preliminary data.</text>
</comment>
<dbReference type="InterPro" id="IPR013123">
    <property type="entry name" value="SpoU_subst-bd"/>
</dbReference>
<evidence type="ECO:0000313" key="5">
    <source>
        <dbReference type="EMBL" id="MST75102.1"/>
    </source>
</evidence>
<dbReference type="InterPro" id="IPR029064">
    <property type="entry name" value="Ribosomal_eL30-like_sf"/>
</dbReference>
<proteinExistence type="inferred from homology"/>
<dbReference type="GO" id="GO:0032259">
    <property type="term" value="P:methylation"/>
    <property type="evidence" value="ECO:0007669"/>
    <property type="project" value="UniProtKB-KW"/>
</dbReference>
<organism evidence="5 6">
    <name type="scientific">Roseburia porci</name>
    <dbReference type="NCBI Taxonomy" id="2605790"/>
    <lineage>
        <taxon>Bacteria</taxon>
        <taxon>Bacillati</taxon>
        <taxon>Bacillota</taxon>
        <taxon>Clostridia</taxon>
        <taxon>Lachnospirales</taxon>
        <taxon>Lachnospiraceae</taxon>
        <taxon>Roseburia</taxon>
    </lineage>
</organism>
<dbReference type="InterPro" id="IPR001537">
    <property type="entry name" value="SpoU_MeTrfase"/>
</dbReference>
<dbReference type="RefSeq" id="WP_154430066.1">
    <property type="nucleotide sequence ID" value="NZ_VUNI01000013.1"/>
</dbReference>
<evidence type="ECO:0000256" key="1">
    <source>
        <dbReference type="ARBA" id="ARBA00007228"/>
    </source>
</evidence>
<evidence type="ECO:0000259" key="4">
    <source>
        <dbReference type="SMART" id="SM00967"/>
    </source>
</evidence>
<dbReference type="CDD" id="cd18095">
    <property type="entry name" value="SpoU-like_rRNA-MTase"/>
    <property type="match status" value="1"/>
</dbReference>
<dbReference type="AlphaFoldDB" id="A0A6L5YT19"/>
<dbReference type="GO" id="GO:0005737">
    <property type="term" value="C:cytoplasm"/>
    <property type="evidence" value="ECO:0007669"/>
    <property type="project" value="UniProtKB-ARBA"/>
</dbReference>
<keyword evidence="6" id="KW-1185">Reference proteome</keyword>
<dbReference type="InterPro" id="IPR051259">
    <property type="entry name" value="rRNA_Methyltransferase"/>
</dbReference>
<dbReference type="GO" id="GO:0006396">
    <property type="term" value="P:RNA processing"/>
    <property type="evidence" value="ECO:0007669"/>
    <property type="project" value="InterPro"/>
</dbReference>
<dbReference type="Gene3D" id="3.40.1280.10">
    <property type="match status" value="1"/>
</dbReference>
<accession>A0A6L5YT19</accession>
<keyword evidence="2 5" id="KW-0489">Methyltransferase</keyword>
<dbReference type="Gene3D" id="3.30.1330.30">
    <property type="match status" value="1"/>
</dbReference>
<dbReference type="InterPro" id="IPR029026">
    <property type="entry name" value="tRNA_m1G_MTases_N"/>
</dbReference>
<dbReference type="SMART" id="SM00967">
    <property type="entry name" value="SpoU_sub_bind"/>
    <property type="match status" value="1"/>
</dbReference>
<protein>
    <submittedName>
        <fullName evidence="5">RNA methyltransferase</fullName>
    </submittedName>
</protein>
<keyword evidence="3 5" id="KW-0808">Transferase</keyword>
<reference evidence="5 6" key="1">
    <citation type="submission" date="2019-08" db="EMBL/GenBank/DDBJ databases">
        <title>In-depth cultivation of the pig gut microbiome towards novel bacterial diversity and tailored functional studies.</title>
        <authorList>
            <person name="Wylensek D."/>
            <person name="Hitch T.C.A."/>
            <person name="Clavel T."/>
        </authorList>
    </citation>
    <scope>NUCLEOTIDE SEQUENCE [LARGE SCALE GENOMIC DNA]</scope>
    <source>
        <strain evidence="5 6">MUC/MUC-530-WT-4D</strain>
    </source>
</reference>
<gene>
    <name evidence="5" type="ORF">FYJ75_08690</name>
</gene>
<evidence type="ECO:0000313" key="6">
    <source>
        <dbReference type="Proteomes" id="UP000474024"/>
    </source>
</evidence>
<dbReference type="SUPFAM" id="SSF75217">
    <property type="entry name" value="alpha/beta knot"/>
    <property type="match status" value="1"/>
</dbReference>
<dbReference type="SUPFAM" id="SSF55315">
    <property type="entry name" value="L30e-like"/>
    <property type="match status" value="1"/>
</dbReference>
<evidence type="ECO:0000256" key="2">
    <source>
        <dbReference type="ARBA" id="ARBA00022603"/>
    </source>
</evidence>
<dbReference type="InterPro" id="IPR029028">
    <property type="entry name" value="Alpha/beta_knot_MTases"/>
</dbReference>
<name>A0A6L5YT19_9FIRM</name>
<dbReference type="InterPro" id="IPR053888">
    <property type="entry name" value="MRM3-like_sub_bind"/>
</dbReference>
<comment type="similarity">
    <text evidence="1">Belongs to the class IV-like SAM-binding methyltransferase superfamily. RNA methyltransferase TrmH family.</text>
</comment>
<dbReference type="GO" id="GO:0008173">
    <property type="term" value="F:RNA methyltransferase activity"/>
    <property type="evidence" value="ECO:0007669"/>
    <property type="project" value="InterPro"/>
</dbReference>
<dbReference type="Proteomes" id="UP000474024">
    <property type="component" value="Unassembled WGS sequence"/>
</dbReference>
<dbReference type="Pfam" id="PF00588">
    <property type="entry name" value="SpoU_methylase"/>
    <property type="match status" value="1"/>
</dbReference>
<dbReference type="GO" id="GO:0003723">
    <property type="term" value="F:RNA binding"/>
    <property type="evidence" value="ECO:0007669"/>
    <property type="project" value="InterPro"/>
</dbReference>
<dbReference type="PANTHER" id="PTHR43191">
    <property type="entry name" value="RRNA METHYLTRANSFERASE 3"/>
    <property type="match status" value="1"/>
</dbReference>
<sequence length="260" mass="29137">MITSTSNQQMKNLVQLMKKSKERKKQGVFVVEGPKMFFEAPKDWVQSVYVSESFEKAPEHNERLASYRYEVVSDSVFRSISDTQTPQGVLAVVKMPVYPFPALFQGEKTQLLVLESIQDPGNLGTMIRTGEGAGVTGIIMNHTTVDLFNPKTIRSTMGSIYRIPFYIAEDLTETIHEVKKQNVALYAAHLKGTKSYDEPDYTGACGFMIGNEGNGLSDEIADLADTYIRIPMEGRVESLNAAISATLLMYECNRQRRRKA</sequence>
<feature type="domain" description="RNA 2-O ribose methyltransferase substrate binding" evidence="4">
    <location>
        <begin position="30"/>
        <end position="99"/>
    </location>
</feature>
<dbReference type="EMBL" id="VUNI01000013">
    <property type="protein sequence ID" value="MST75102.1"/>
    <property type="molecule type" value="Genomic_DNA"/>
</dbReference>
<dbReference type="Pfam" id="PF22435">
    <property type="entry name" value="MRM3-like_sub_bind"/>
    <property type="match status" value="1"/>
</dbReference>
<evidence type="ECO:0000256" key="3">
    <source>
        <dbReference type="ARBA" id="ARBA00022679"/>
    </source>
</evidence>